<accession>A0A0E9PRV2</accession>
<name>A0A0E9PRV2_ANGAN</name>
<reference evidence="1" key="2">
    <citation type="journal article" date="2015" name="Fish Shellfish Immunol.">
        <title>Early steps in the European eel (Anguilla anguilla)-Vibrio vulnificus interaction in the gills: Role of the RtxA13 toxin.</title>
        <authorList>
            <person name="Callol A."/>
            <person name="Pajuelo D."/>
            <person name="Ebbesson L."/>
            <person name="Teles M."/>
            <person name="MacKenzie S."/>
            <person name="Amaro C."/>
        </authorList>
    </citation>
    <scope>NUCLEOTIDE SEQUENCE</scope>
</reference>
<proteinExistence type="predicted"/>
<dbReference type="AlphaFoldDB" id="A0A0E9PRV2"/>
<evidence type="ECO:0000313" key="1">
    <source>
        <dbReference type="EMBL" id="JAH06795.1"/>
    </source>
</evidence>
<reference evidence="1" key="1">
    <citation type="submission" date="2014-11" db="EMBL/GenBank/DDBJ databases">
        <authorList>
            <person name="Amaro Gonzalez C."/>
        </authorList>
    </citation>
    <scope>NUCLEOTIDE SEQUENCE</scope>
</reference>
<sequence length="33" mass="3504">MQGIAFKGKTPFLCGCLKDKSINSCPTSPSCKL</sequence>
<organism evidence="1">
    <name type="scientific">Anguilla anguilla</name>
    <name type="common">European freshwater eel</name>
    <name type="synonym">Muraena anguilla</name>
    <dbReference type="NCBI Taxonomy" id="7936"/>
    <lineage>
        <taxon>Eukaryota</taxon>
        <taxon>Metazoa</taxon>
        <taxon>Chordata</taxon>
        <taxon>Craniata</taxon>
        <taxon>Vertebrata</taxon>
        <taxon>Euteleostomi</taxon>
        <taxon>Actinopterygii</taxon>
        <taxon>Neopterygii</taxon>
        <taxon>Teleostei</taxon>
        <taxon>Anguilliformes</taxon>
        <taxon>Anguillidae</taxon>
        <taxon>Anguilla</taxon>
    </lineage>
</organism>
<protein>
    <submittedName>
        <fullName evidence="1">Uncharacterized protein</fullName>
    </submittedName>
</protein>
<dbReference type="EMBL" id="GBXM01101782">
    <property type="protein sequence ID" value="JAH06795.1"/>
    <property type="molecule type" value="Transcribed_RNA"/>
</dbReference>